<dbReference type="Proteomes" id="UP000066480">
    <property type="component" value="Chromosome"/>
</dbReference>
<evidence type="ECO:0000313" key="2">
    <source>
        <dbReference type="Proteomes" id="UP000066480"/>
    </source>
</evidence>
<name>A0A0K1JE92_9MICO</name>
<dbReference type="STRING" id="571913.VV02_02710"/>
<dbReference type="OrthoDB" id="2660825at2"/>
<dbReference type="EMBL" id="CP011112">
    <property type="protein sequence ID" value="AKU15024.1"/>
    <property type="molecule type" value="Genomic_DNA"/>
</dbReference>
<reference evidence="1 2" key="1">
    <citation type="submission" date="2015-03" db="EMBL/GenBank/DDBJ databases">
        <title>Luteipulveratus halotolerans sp. nov., a novel actinobacterium (Dermacoccaceae) from Sarawak, Malaysia.</title>
        <authorList>
            <person name="Juboi H."/>
            <person name="Basik A."/>
            <person name="Shamsul S.S."/>
            <person name="Arnold P."/>
            <person name="Schmitt E.K."/>
            <person name="Sanglier J.-J."/>
            <person name="Yeo T."/>
        </authorList>
    </citation>
    <scope>NUCLEOTIDE SEQUENCE [LARGE SCALE GENOMIC DNA]</scope>
    <source>
        <strain evidence="1 2">MN07-A0370</strain>
    </source>
</reference>
<proteinExistence type="predicted"/>
<dbReference type="KEGG" id="lmoi:VV02_02710"/>
<dbReference type="AlphaFoldDB" id="A0A0K1JE92"/>
<organism evidence="1 2">
    <name type="scientific">Luteipulveratus mongoliensis</name>
    <dbReference type="NCBI Taxonomy" id="571913"/>
    <lineage>
        <taxon>Bacteria</taxon>
        <taxon>Bacillati</taxon>
        <taxon>Actinomycetota</taxon>
        <taxon>Actinomycetes</taxon>
        <taxon>Micrococcales</taxon>
        <taxon>Dermacoccaceae</taxon>
        <taxon>Luteipulveratus</taxon>
    </lineage>
</organism>
<keyword evidence="2" id="KW-1185">Reference proteome</keyword>
<gene>
    <name evidence="1" type="ORF">VV02_02710</name>
</gene>
<accession>A0A0K1JE92</accession>
<evidence type="ECO:0000313" key="1">
    <source>
        <dbReference type="EMBL" id="AKU15024.1"/>
    </source>
</evidence>
<dbReference type="RefSeq" id="WP_052589614.1">
    <property type="nucleotide sequence ID" value="NZ_CP011112.1"/>
</dbReference>
<sequence>MGFSTTYLGRFDISPVLNREEVEWLRSYARMLDRDPDDPYAVPMNPGAAPLVEHPESRAGSTWRSDGLFRCDWQPCPDGCCLVWQGTEKSNNAMRELTYLIDHFLRPGAHAHRDQRSDFAAFTFDHVVKGVIAAERGDTRKLFLLEARDNEIVERTLVPGSSEW</sequence>
<protein>
    <submittedName>
        <fullName evidence="1">Uncharacterized protein</fullName>
    </submittedName>
</protein>